<feature type="domain" description="Isochorismatase-like" evidence="3">
    <location>
        <begin position="4"/>
        <end position="174"/>
    </location>
</feature>
<dbReference type="EMBL" id="CP013659">
    <property type="protein sequence ID" value="ALS74017.1"/>
    <property type="molecule type" value="Genomic_DNA"/>
</dbReference>
<dbReference type="CDD" id="cd00431">
    <property type="entry name" value="cysteine_hydrolases"/>
    <property type="match status" value="1"/>
</dbReference>
<dbReference type="Pfam" id="PF00857">
    <property type="entry name" value="Isochorismatase"/>
    <property type="match status" value="1"/>
</dbReference>
<dbReference type="SUPFAM" id="SSF52499">
    <property type="entry name" value="Isochorismatase-like hydrolases"/>
    <property type="match status" value="1"/>
</dbReference>
<name>A0A0U2ZDJ5_9BACL</name>
<keyword evidence="5" id="KW-1185">Reference proteome</keyword>
<organism evidence="4 5">
    <name type="scientific">Planococcus rifietoensis</name>
    <dbReference type="NCBI Taxonomy" id="200991"/>
    <lineage>
        <taxon>Bacteria</taxon>
        <taxon>Bacillati</taxon>
        <taxon>Bacillota</taxon>
        <taxon>Bacilli</taxon>
        <taxon>Bacillales</taxon>
        <taxon>Caryophanaceae</taxon>
        <taxon>Planococcus</taxon>
    </lineage>
</organism>
<dbReference type="InterPro" id="IPR036380">
    <property type="entry name" value="Isochorismatase-like_sf"/>
</dbReference>
<dbReference type="OrthoDB" id="9796485at2"/>
<evidence type="ECO:0000313" key="5">
    <source>
        <dbReference type="Proteomes" id="UP000067683"/>
    </source>
</evidence>
<proteinExistence type="inferred from homology"/>
<dbReference type="AlphaFoldDB" id="A0A0U2ZDJ5"/>
<dbReference type="InterPro" id="IPR050272">
    <property type="entry name" value="Isochorismatase-like_hydrls"/>
</dbReference>
<accession>A0A0U2ZDJ5</accession>
<protein>
    <submittedName>
        <fullName evidence="4">Isochorismatase</fullName>
    </submittedName>
</protein>
<evidence type="ECO:0000313" key="4">
    <source>
        <dbReference type="EMBL" id="ALS74017.1"/>
    </source>
</evidence>
<dbReference type="STRING" id="200991.AUC31_01555"/>
<evidence type="ECO:0000259" key="3">
    <source>
        <dbReference type="Pfam" id="PF00857"/>
    </source>
</evidence>
<dbReference type="InterPro" id="IPR000868">
    <property type="entry name" value="Isochorismatase-like_dom"/>
</dbReference>
<evidence type="ECO:0000256" key="2">
    <source>
        <dbReference type="ARBA" id="ARBA00022801"/>
    </source>
</evidence>
<dbReference type="RefSeq" id="WP_058380725.1">
    <property type="nucleotide sequence ID" value="NZ_CP013659.2"/>
</dbReference>
<sequence length="180" mass="20521">MKKALLVVDYTVDFVAQDGALTCGAPGQEIEEALCFITEQFLENGDLVVMPVDLHEENDPYHPETKLFPPHNIKGTDGRKLYGRLQDVYDRHQENIVWMDKTRYSAFAGTRLELMLRERSIEEVHIIGVCTDICVLHTAIDAYNEGFQIVIHEQAVASFDDAGHRYAMRHFETILGAQIR</sequence>
<gene>
    <name evidence="4" type="ORF">AUC31_01555</name>
</gene>
<dbReference type="GO" id="GO:0016787">
    <property type="term" value="F:hydrolase activity"/>
    <property type="evidence" value="ECO:0007669"/>
    <property type="project" value="UniProtKB-KW"/>
</dbReference>
<dbReference type="Proteomes" id="UP000067683">
    <property type="component" value="Chromosome"/>
</dbReference>
<dbReference type="KEGG" id="prt:AUC31_01555"/>
<dbReference type="PANTHER" id="PTHR43540">
    <property type="entry name" value="PEROXYUREIDOACRYLATE/UREIDOACRYLATE AMIDOHYDROLASE-RELATED"/>
    <property type="match status" value="1"/>
</dbReference>
<dbReference type="PANTHER" id="PTHR43540:SF10">
    <property type="entry name" value="ISOCHORISMATASE"/>
    <property type="match status" value="1"/>
</dbReference>
<reference evidence="4" key="1">
    <citation type="submission" date="2016-01" db="EMBL/GenBank/DDBJ databases">
        <title>Complete genome of Planococcus rifietoensis type strain M8.</title>
        <authorList>
            <person name="See-Too W.S."/>
        </authorList>
    </citation>
    <scope>NUCLEOTIDE SEQUENCE [LARGE SCALE GENOMIC DNA]</scope>
    <source>
        <strain evidence="4">M8</strain>
    </source>
</reference>
<evidence type="ECO:0000256" key="1">
    <source>
        <dbReference type="ARBA" id="ARBA00006336"/>
    </source>
</evidence>
<dbReference type="Gene3D" id="3.40.50.850">
    <property type="entry name" value="Isochorismatase-like"/>
    <property type="match status" value="1"/>
</dbReference>
<comment type="similarity">
    <text evidence="1">Belongs to the isochorismatase family.</text>
</comment>
<keyword evidence="2" id="KW-0378">Hydrolase</keyword>